<accession>A0A0H2S9T0</accession>
<feature type="region of interest" description="Disordered" evidence="1">
    <location>
        <begin position="127"/>
        <end position="164"/>
    </location>
</feature>
<name>A0A0H2S9T0_9AGAM</name>
<dbReference type="InParanoid" id="A0A0H2S9T0"/>
<reference evidence="2 3" key="1">
    <citation type="submission" date="2015-04" db="EMBL/GenBank/DDBJ databases">
        <title>Complete genome sequence of Schizopora paradoxa KUC8140, a cosmopolitan wood degrader in East Asia.</title>
        <authorList>
            <consortium name="DOE Joint Genome Institute"/>
            <person name="Min B."/>
            <person name="Park H."/>
            <person name="Jang Y."/>
            <person name="Kim J.-J."/>
            <person name="Kim K.H."/>
            <person name="Pangilinan J."/>
            <person name="Lipzen A."/>
            <person name="Riley R."/>
            <person name="Grigoriev I.V."/>
            <person name="Spatafora J.W."/>
            <person name="Choi I.-G."/>
        </authorList>
    </citation>
    <scope>NUCLEOTIDE SEQUENCE [LARGE SCALE GENOMIC DNA]</scope>
    <source>
        <strain evidence="2 3">KUC8140</strain>
    </source>
</reference>
<dbReference type="EMBL" id="KQ085882">
    <property type="protein sequence ID" value="KLO20624.1"/>
    <property type="molecule type" value="Genomic_DNA"/>
</dbReference>
<dbReference type="Proteomes" id="UP000053477">
    <property type="component" value="Unassembled WGS sequence"/>
</dbReference>
<evidence type="ECO:0000313" key="3">
    <source>
        <dbReference type="Proteomes" id="UP000053477"/>
    </source>
</evidence>
<protein>
    <submittedName>
        <fullName evidence="2">Uncharacterized protein</fullName>
    </submittedName>
</protein>
<sequence>MPRSILKRSSDCDAAPAYPADYHLFPYPPPTPTVHFPPSPSLAQTYPTYSVNAYDRAPIVVAPNACALPERGCPGRTYDESAGVAKSSRRCKVQPDALGAVATSSSASMSAGQAESSAAAAARMYGPVQQSYPGPSSRPPPLVQDLSSESDESDGAISPPEYGNPIIGVVPPAMSYPYPSYATAPSQAQLDKALSFLPHPPPPKQERDRHTKRRCSSGGKLRSISPTRYKSEDGTRSFAASSLDGCLGGF</sequence>
<evidence type="ECO:0000313" key="2">
    <source>
        <dbReference type="EMBL" id="KLO20624.1"/>
    </source>
</evidence>
<dbReference type="AlphaFoldDB" id="A0A0H2S9T0"/>
<dbReference type="OrthoDB" id="3204502at2759"/>
<gene>
    <name evidence="2" type="ORF">SCHPADRAFT_897889</name>
</gene>
<proteinExistence type="predicted"/>
<organism evidence="2 3">
    <name type="scientific">Schizopora paradoxa</name>
    <dbReference type="NCBI Taxonomy" id="27342"/>
    <lineage>
        <taxon>Eukaryota</taxon>
        <taxon>Fungi</taxon>
        <taxon>Dikarya</taxon>
        <taxon>Basidiomycota</taxon>
        <taxon>Agaricomycotina</taxon>
        <taxon>Agaricomycetes</taxon>
        <taxon>Hymenochaetales</taxon>
        <taxon>Schizoporaceae</taxon>
        <taxon>Schizopora</taxon>
    </lineage>
</organism>
<evidence type="ECO:0000256" key="1">
    <source>
        <dbReference type="SAM" id="MobiDB-lite"/>
    </source>
</evidence>
<keyword evidence="3" id="KW-1185">Reference proteome</keyword>
<feature type="region of interest" description="Disordered" evidence="1">
    <location>
        <begin position="194"/>
        <end position="232"/>
    </location>
</feature>